<protein>
    <submittedName>
        <fullName evidence="2">Uncharacterized protein</fullName>
    </submittedName>
</protein>
<dbReference type="AlphaFoldDB" id="F4S9H2"/>
<dbReference type="KEGG" id="mlr:MELLADRAFT_69125"/>
<dbReference type="EMBL" id="GL883170">
    <property type="protein sequence ID" value="EGF98724.1"/>
    <property type="molecule type" value="Genomic_DNA"/>
</dbReference>
<evidence type="ECO:0000313" key="2">
    <source>
        <dbReference type="EMBL" id="EGF98724.1"/>
    </source>
</evidence>
<feature type="compositionally biased region" description="Polar residues" evidence="1">
    <location>
        <begin position="260"/>
        <end position="305"/>
    </location>
</feature>
<dbReference type="RefSeq" id="XP_007417995.1">
    <property type="nucleotide sequence ID" value="XM_007417933.1"/>
</dbReference>
<evidence type="ECO:0000313" key="3">
    <source>
        <dbReference type="Proteomes" id="UP000001072"/>
    </source>
</evidence>
<feature type="region of interest" description="Disordered" evidence="1">
    <location>
        <begin position="253"/>
        <end position="313"/>
    </location>
</feature>
<dbReference type="GeneID" id="18931179"/>
<dbReference type="InParanoid" id="F4S9H2"/>
<proteinExistence type="predicted"/>
<keyword evidence="3" id="KW-1185">Reference proteome</keyword>
<dbReference type="Proteomes" id="UP000001072">
    <property type="component" value="Unassembled WGS sequence"/>
</dbReference>
<evidence type="ECO:0000256" key="1">
    <source>
        <dbReference type="SAM" id="MobiDB-lite"/>
    </source>
</evidence>
<dbReference type="HOGENOM" id="CLU_015424_0_0_1"/>
<gene>
    <name evidence="2" type="ORF">MELLADRAFT_69125</name>
</gene>
<dbReference type="VEuPathDB" id="FungiDB:MELLADRAFT_69125"/>
<reference evidence="3" key="1">
    <citation type="journal article" date="2011" name="Proc. Natl. Acad. Sci. U.S.A.">
        <title>Obligate biotrophy features unraveled by the genomic analysis of rust fungi.</title>
        <authorList>
            <person name="Duplessis S."/>
            <person name="Cuomo C.A."/>
            <person name="Lin Y.-C."/>
            <person name="Aerts A."/>
            <person name="Tisserant E."/>
            <person name="Veneault-Fourrey C."/>
            <person name="Joly D.L."/>
            <person name="Hacquard S."/>
            <person name="Amselem J."/>
            <person name="Cantarel B.L."/>
            <person name="Chiu R."/>
            <person name="Coutinho P.M."/>
            <person name="Feau N."/>
            <person name="Field M."/>
            <person name="Frey P."/>
            <person name="Gelhaye E."/>
            <person name="Goldberg J."/>
            <person name="Grabherr M.G."/>
            <person name="Kodira C.D."/>
            <person name="Kohler A."/>
            <person name="Kuees U."/>
            <person name="Lindquist E.A."/>
            <person name="Lucas S.M."/>
            <person name="Mago R."/>
            <person name="Mauceli E."/>
            <person name="Morin E."/>
            <person name="Murat C."/>
            <person name="Pangilinan J.L."/>
            <person name="Park R."/>
            <person name="Pearson M."/>
            <person name="Quesneville H."/>
            <person name="Rouhier N."/>
            <person name="Sakthikumar S."/>
            <person name="Salamov A.A."/>
            <person name="Schmutz J."/>
            <person name="Selles B."/>
            <person name="Shapiro H."/>
            <person name="Tanguay P."/>
            <person name="Tuskan G.A."/>
            <person name="Henrissat B."/>
            <person name="Van de Peer Y."/>
            <person name="Rouze P."/>
            <person name="Ellis J.G."/>
            <person name="Dodds P.N."/>
            <person name="Schein J.E."/>
            <person name="Zhong S."/>
            <person name="Hamelin R.C."/>
            <person name="Grigoriev I.V."/>
            <person name="Szabo L.J."/>
            <person name="Martin F."/>
        </authorList>
    </citation>
    <scope>NUCLEOTIDE SEQUENCE [LARGE SCALE GENOMIC DNA]</scope>
    <source>
        <strain evidence="3">98AG31 / pathotype 3-4-7</strain>
    </source>
</reference>
<name>F4S9H2_MELLP</name>
<sequence>MATPQQQQPPDSDADFLQLGISNGVSGPGLATPRGARQPASQSRPHQWAQAANSLGRRVPLDTMVMLQKHQAESDQASTRQASSLIDETKLVTINLWVNVSPLSFVIPRSEALIDLTSTLNCRSLKAVAAQPIMALFPMWPKAAFDESQLLLAAIQKAVGPEWNRALMFWDVKIGGWYTSLTDRIYVTPGSQVATLVNYPHRFPVGQRTIVARLPTVELPSSAILLLKQVLPPTPSPTRRPDTDAFRSAKELPPIVDMPSSPTEGVPSLSTSQASLVTPNPTSTTEVTPDEISTTGVTTSKSTLPPAQLATPRPTPIVIDLTKSPNHQNFERNDVFQRYDEVDTKPVVGDALTTPITTPPTMSSGLNLQSNTTDAAVEPSQASSSTLLPGWPSPILVLSLLEWYCETANGDLKRKWLTRWGAQYRFSSSTMYQYRLFVKKVQYHIFHERYANQPQAIVAEARTFYQDIFNEVARVGIPSLS</sequence>
<accession>F4S9H2</accession>
<feature type="compositionally biased region" description="Low complexity" evidence="1">
    <location>
        <begin position="1"/>
        <end position="10"/>
    </location>
</feature>
<organism evidence="3">
    <name type="scientific">Melampsora larici-populina (strain 98AG31 / pathotype 3-4-7)</name>
    <name type="common">Poplar leaf rust fungus</name>
    <dbReference type="NCBI Taxonomy" id="747676"/>
    <lineage>
        <taxon>Eukaryota</taxon>
        <taxon>Fungi</taxon>
        <taxon>Dikarya</taxon>
        <taxon>Basidiomycota</taxon>
        <taxon>Pucciniomycotina</taxon>
        <taxon>Pucciniomycetes</taxon>
        <taxon>Pucciniales</taxon>
        <taxon>Melampsoraceae</taxon>
        <taxon>Melampsora</taxon>
    </lineage>
</organism>
<feature type="region of interest" description="Disordered" evidence="1">
    <location>
        <begin position="1"/>
        <end position="45"/>
    </location>
</feature>